<feature type="compositionally biased region" description="Polar residues" evidence="1">
    <location>
        <begin position="85"/>
        <end position="99"/>
    </location>
</feature>
<feature type="region of interest" description="Disordered" evidence="1">
    <location>
        <begin position="40"/>
        <end position="99"/>
    </location>
</feature>
<dbReference type="Proteomes" id="UP000095192">
    <property type="component" value="Unassembled WGS sequence"/>
</dbReference>
<sequence>MDLAAPTPPTAQPVGATPSWPTPSAAVAAAASASAAATAGAASAATPQIQTRTRSVPTRAATYSLRSSTKVSRIRSSHSRESSSKTAVQGASGHRCSSSPNVTKVLGKKILTPAAAAASPLGKRRRAARLRRTQQRISAAQAFWQRILEELSEAPGKCDVCGGAEATEVCMHDDGGRVSCRRARVAGLAGIGYM</sequence>
<comment type="caution">
    <text evidence="2">The sequence shown here is derived from an EMBL/GenBank/DDBJ whole genome shotgun (WGS) entry which is preliminary data.</text>
</comment>
<name>A0A1D3CXP6_9EIME</name>
<dbReference type="VEuPathDB" id="ToxoDB:cyc_03490"/>
<dbReference type="VEuPathDB" id="ToxoDB:LOC34620173"/>
<reference evidence="2 3" key="1">
    <citation type="journal article" date="2016" name="BMC Genomics">
        <title>Comparative genomics reveals Cyclospora cayetanensis possesses coccidia-like metabolism and invasion components but unique surface antigens.</title>
        <authorList>
            <person name="Liu S."/>
            <person name="Wang L."/>
            <person name="Zheng H."/>
            <person name="Xu Z."/>
            <person name="Roellig D.M."/>
            <person name="Li N."/>
            <person name="Frace M.A."/>
            <person name="Tang K."/>
            <person name="Arrowood M.J."/>
            <person name="Moss D.M."/>
            <person name="Zhang L."/>
            <person name="Feng Y."/>
            <person name="Xiao L."/>
        </authorList>
    </citation>
    <scope>NUCLEOTIDE SEQUENCE [LARGE SCALE GENOMIC DNA]</scope>
    <source>
        <strain evidence="2 3">CHN_HEN01</strain>
    </source>
</reference>
<gene>
    <name evidence="2" type="ORF">cyc_03490</name>
</gene>
<organism evidence="2 3">
    <name type="scientific">Cyclospora cayetanensis</name>
    <dbReference type="NCBI Taxonomy" id="88456"/>
    <lineage>
        <taxon>Eukaryota</taxon>
        <taxon>Sar</taxon>
        <taxon>Alveolata</taxon>
        <taxon>Apicomplexa</taxon>
        <taxon>Conoidasida</taxon>
        <taxon>Coccidia</taxon>
        <taxon>Eucoccidiorida</taxon>
        <taxon>Eimeriorina</taxon>
        <taxon>Eimeriidae</taxon>
        <taxon>Cyclospora</taxon>
    </lineage>
</organism>
<proteinExistence type="predicted"/>
<accession>A0A1D3CXP6</accession>
<dbReference type="EMBL" id="JROU02001571">
    <property type="protein sequence ID" value="OEH75966.1"/>
    <property type="molecule type" value="Genomic_DNA"/>
</dbReference>
<feature type="compositionally biased region" description="Pro residues" evidence="1">
    <location>
        <begin position="1"/>
        <end position="11"/>
    </location>
</feature>
<evidence type="ECO:0000313" key="2">
    <source>
        <dbReference type="EMBL" id="OEH75966.1"/>
    </source>
</evidence>
<dbReference type="AlphaFoldDB" id="A0A1D3CXP6"/>
<protein>
    <submittedName>
        <fullName evidence="2">Uncharacterized protein</fullName>
    </submittedName>
</protein>
<dbReference type="InParanoid" id="A0A1D3CXP6"/>
<keyword evidence="3" id="KW-1185">Reference proteome</keyword>
<evidence type="ECO:0000256" key="1">
    <source>
        <dbReference type="SAM" id="MobiDB-lite"/>
    </source>
</evidence>
<feature type="region of interest" description="Disordered" evidence="1">
    <location>
        <begin position="1"/>
        <end position="24"/>
    </location>
</feature>
<evidence type="ECO:0000313" key="3">
    <source>
        <dbReference type="Proteomes" id="UP000095192"/>
    </source>
</evidence>